<organism evidence="1 2">
    <name type="scientific">Xenorhabdus eapokensis</name>
    <dbReference type="NCBI Taxonomy" id="1873482"/>
    <lineage>
        <taxon>Bacteria</taxon>
        <taxon>Pseudomonadati</taxon>
        <taxon>Pseudomonadota</taxon>
        <taxon>Gammaproteobacteria</taxon>
        <taxon>Enterobacterales</taxon>
        <taxon>Morganellaceae</taxon>
        <taxon>Xenorhabdus</taxon>
    </lineage>
</organism>
<dbReference type="Proteomes" id="UP000186268">
    <property type="component" value="Unassembled WGS sequence"/>
</dbReference>
<gene>
    <name evidence="1" type="ORF">Xedl_03935</name>
</gene>
<proteinExistence type="predicted"/>
<comment type="caution">
    <text evidence="1">The sequence shown here is derived from an EMBL/GenBank/DDBJ whole genome shotgun (WGS) entry which is preliminary data.</text>
</comment>
<sequence length="111" mass="12714">MPAVYVYLSENSKYGVLIWTKGKVGSRIKNAINHWLKHGNEFPNLKNSDEYIDATHDFIKNPPKGTLSKENDKGDKLFYDPDSNTFAVQSKSGAPRTMFKPKAKMKYWSNQ</sequence>
<dbReference type="AlphaFoldDB" id="A0A1Q5TBE6"/>
<protein>
    <submittedName>
        <fullName evidence="1">Uncharacterized protein</fullName>
    </submittedName>
</protein>
<reference evidence="1 2" key="1">
    <citation type="submission" date="2016-09" db="EMBL/GenBank/DDBJ databases">
        <title>Xenorhabdus thuongxuanensis sp. nov. and Xenorhabdus eapokensis sp. nov., isolated from Steinernema species.</title>
        <authorList>
            <person name="Kaempfer P."/>
            <person name="Tobias N.J."/>
            <person name="Phan Ke L."/>
            <person name="Bode H.B."/>
            <person name="Glaeser S.P."/>
        </authorList>
    </citation>
    <scope>NUCLEOTIDE SEQUENCE [LARGE SCALE GENOMIC DNA]</scope>
    <source>
        <strain evidence="1 2">DL20</strain>
    </source>
</reference>
<keyword evidence="2" id="KW-1185">Reference proteome</keyword>
<dbReference type="EMBL" id="MKGQ01000140">
    <property type="protein sequence ID" value="OKO97575.1"/>
    <property type="molecule type" value="Genomic_DNA"/>
</dbReference>
<dbReference type="STRING" id="1873482.Xedl_03935"/>
<evidence type="ECO:0000313" key="1">
    <source>
        <dbReference type="EMBL" id="OKO97575.1"/>
    </source>
</evidence>
<name>A0A1Q5TBE6_9GAMM</name>
<accession>A0A1Q5TBE6</accession>
<evidence type="ECO:0000313" key="2">
    <source>
        <dbReference type="Proteomes" id="UP000186268"/>
    </source>
</evidence>